<comment type="caution">
    <text evidence="1">The sequence shown here is derived from an EMBL/GenBank/DDBJ whole genome shotgun (WGS) entry which is preliminary data.</text>
</comment>
<evidence type="ECO:0000313" key="2">
    <source>
        <dbReference type="Proteomes" id="UP001162992"/>
    </source>
</evidence>
<keyword evidence="2" id="KW-1185">Reference proteome</keyword>
<organism evidence="1 2">
    <name type="scientific">Diphasiastrum complanatum</name>
    <name type="common">Issler's clubmoss</name>
    <name type="synonym">Lycopodium complanatum</name>
    <dbReference type="NCBI Taxonomy" id="34168"/>
    <lineage>
        <taxon>Eukaryota</taxon>
        <taxon>Viridiplantae</taxon>
        <taxon>Streptophyta</taxon>
        <taxon>Embryophyta</taxon>
        <taxon>Tracheophyta</taxon>
        <taxon>Lycopodiopsida</taxon>
        <taxon>Lycopodiales</taxon>
        <taxon>Lycopodiaceae</taxon>
        <taxon>Lycopodioideae</taxon>
        <taxon>Diphasiastrum</taxon>
    </lineage>
</organism>
<sequence length="534" mass="59201">MSAENDVLFPHSETPFFGDQFAHTAHYGNHDHESFWKESALDGLLRADLLQHESGSGSLCELLLSNSNYDTISRDCEDQQAGNLPSYQQKFELEPLFALSEIGDSCRPPVCQSYFNMPQINVTSGTSTFDSSVCRNDTESLASLIGKAKTSSPEAILAAERLNYLSLQQIVQALDMKEEGNGSIPDNETDLQATAITDAATEMLLLSSASLSSPLVCTSNSGRTPAHSSYASNEPPESVVRAFVGTNCTIASGASSLVPVPDDLPPASSLTRSAEAMIEIEPAFLGNEIQQRTLFFNHPKTVAYSVGLPNENDMLDPTEDGLSPLPISVKSSLRPHPIQRSFSSHTLGQMMAMASPREASLFTSEPLDCSEKFIESTQTSTQPHPSELQGFNSRPMMPSMRRVYSTGDIQTFGRGSTFLPECSSQEEGCFKIGRYTSEERKVRISRYRQKRAERNFNKKIKYVCRKTLADNRPRVRGRFAKNDDPTEHEPKRREYKPDDEDDGEGDLLLEEEDFEEYTSSDPCYMLRTNSSKGY</sequence>
<name>A0ACC2DLK6_DIPCM</name>
<dbReference type="EMBL" id="CM055096">
    <property type="protein sequence ID" value="KAJ7555136.1"/>
    <property type="molecule type" value="Genomic_DNA"/>
</dbReference>
<protein>
    <submittedName>
        <fullName evidence="1">Uncharacterized protein</fullName>
    </submittedName>
</protein>
<dbReference type="Proteomes" id="UP001162992">
    <property type="component" value="Chromosome 5"/>
</dbReference>
<gene>
    <name evidence="1" type="ORF">O6H91_05G023800</name>
</gene>
<evidence type="ECO:0000313" key="1">
    <source>
        <dbReference type="EMBL" id="KAJ7555136.1"/>
    </source>
</evidence>
<accession>A0ACC2DLK6</accession>
<reference evidence="2" key="1">
    <citation type="journal article" date="2024" name="Proc. Natl. Acad. Sci. U.S.A.">
        <title>Extraordinary preservation of gene collinearity over three hundred million years revealed in homosporous lycophytes.</title>
        <authorList>
            <person name="Li C."/>
            <person name="Wickell D."/>
            <person name="Kuo L.Y."/>
            <person name="Chen X."/>
            <person name="Nie B."/>
            <person name="Liao X."/>
            <person name="Peng D."/>
            <person name="Ji J."/>
            <person name="Jenkins J."/>
            <person name="Williams M."/>
            <person name="Shu S."/>
            <person name="Plott C."/>
            <person name="Barry K."/>
            <person name="Rajasekar S."/>
            <person name="Grimwood J."/>
            <person name="Han X."/>
            <person name="Sun S."/>
            <person name="Hou Z."/>
            <person name="He W."/>
            <person name="Dai G."/>
            <person name="Sun C."/>
            <person name="Schmutz J."/>
            <person name="Leebens-Mack J.H."/>
            <person name="Li F.W."/>
            <person name="Wang L."/>
        </authorList>
    </citation>
    <scope>NUCLEOTIDE SEQUENCE [LARGE SCALE GENOMIC DNA]</scope>
    <source>
        <strain evidence="2">cv. PW_Plant_1</strain>
    </source>
</reference>
<proteinExistence type="predicted"/>